<dbReference type="AlphaFoldDB" id="A0AAU7VQT0"/>
<dbReference type="EMBL" id="CP158367">
    <property type="protein sequence ID" value="XBX76371.1"/>
    <property type="molecule type" value="Genomic_DNA"/>
</dbReference>
<proteinExistence type="predicted"/>
<dbReference type="NCBIfam" id="TIGR01662">
    <property type="entry name" value="HAD-SF-IIIA"/>
    <property type="match status" value="1"/>
</dbReference>
<dbReference type="CDD" id="cd16416">
    <property type="entry name" value="HAD_BsYqeG-like"/>
    <property type="match status" value="1"/>
</dbReference>
<protein>
    <submittedName>
        <fullName evidence="1">YqeG family HAD IIIA-type phosphatase</fullName>
    </submittedName>
</protein>
<evidence type="ECO:0000313" key="1">
    <source>
        <dbReference type="EMBL" id="XBX76371.1"/>
    </source>
</evidence>
<reference evidence="1" key="2">
    <citation type="submission" date="2024-06" db="EMBL/GenBank/DDBJ databases">
        <authorList>
            <person name="Petrova K.O."/>
            <person name="Toshchakov S.V."/>
            <person name="Boltjanskaja Y.V."/>
            <person name="Kevbrin V."/>
        </authorList>
    </citation>
    <scope>NUCLEOTIDE SEQUENCE</scope>
    <source>
        <strain evidence="1">Z-910T</strain>
    </source>
</reference>
<dbReference type="GO" id="GO:0005737">
    <property type="term" value="C:cytoplasm"/>
    <property type="evidence" value="ECO:0007669"/>
    <property type="project" value="TreeGrafter"/>
</dbReference>
<name>A0AAU7VQT0_9FIRM</name>
<gene>
    <name evidence="1" type="ORF">PRVXT_000931</name>
</gene>
<dbReference type="InterPro" id="IPR006549">
    <property type="entry name" value="HAD-SF_hydro_IIIA"/>
</dbReference>
<dbReference type="SUPFAM" id="SSF56784">
    <property type="entry name" value="HAD-like"/>
    <property type="match status" value="1"/>
</dbReference>
<dbReference type="PANTHER" id="PTHR19288:SF25">
    <property type="entry name" value="PHOSPHATIDYLGLYCEROPHOSPHATASE GEP4, MITOCHONDRIAL"/>
    <property type="match status" value="1"/>
</dbReference>
<dbReference type="NCBIfam" id="TIGR01668">
    <property type="entry name" value="YqeG_hyp_ppase"/>
    <property type="match status" value="1"/>
</dbReference>
<dbReference type="Pfam" id="PF00702">
    <property type="entry name" value="Hydrolase"/>
    <property type="match status" value="1"/>
</dbReference>
<dbReference type="PANTHER" id="PTHR19288">
    <property type="entry name" value="4-NITROPHENYLPHOSPHATASE-RELATED"/>
    <property type="match status" value="1"/>
</dbReference>
<reference evidence="1" key="1">
    <citation type="journal article" date="2013" name="Extremophiles">
        <title>Proteinivorax tanatarense gen. nov., sp. nov., an anaerobic, haloalkaliphilic, proteolytic bacterium isolated from a decaying algal bloom, and proposal of Proteinivoraceae fam. nov.</title>
        <authorList>
            <person name="Kevbrin V."/>
            <person name="Boltyanskaya Y."/>
            <person name="Zhilina T."/>
            <person name="Kolganova T."/>
            <person name="Lavrentjeva E."/>
            <person name="Kuznetsov B."/>
        </authorList>
    </citation>
    <scope>NUCLEOTIDE SEQUENCE</scope>
    <source>
        <strain evidence="1">Z-910T</strain>
    </source>
</reference>
<dbReference type="GO" id="GO:0008962">
    <property type="term" value="F:phosphatidylglycerophosphatase activity"/>
    <property type="evidence" value="ECO:0007669"/>
    <property type="project" value="InterPro"/>
</dbReference>
<dbReference type="RefSeq" id="WP_350345108.1">
    <property type="nucleotide sequence ID" value="NZ_CP158367.1"/>
</dbReference>
<dbReference type="InterPro" id="IPR036412">
    <property type="entry name" value="HAD-like_sf"/>
</dbReference>
<accession>A0AAU7VQT0</accession>
<dbReference type="Gene3D" id="3.40.50.1000">
    <property type="entry name" value="HAD superfamily/HAD-like"/>
    <property type="match status" value="1"/>
</dbReference>
<dbReference type="InterPro" id="IPR010021">
    <property type="entry name" value="PGPP1/Gep4"/>
</dbReference>
<sequence>MLKKLTPNLYLDSIYELDLEKLKKNDIDTIITDLDNTLVGWNEPSPNSKLMNWFENLTKQGFKVVIVSNNSENRVASFAKEVGLPFISKANKPRRSPFSRAIELTGSKKTSTAVIGDQIFTDVLGGNRSGLFTILVIPINEKEFIGTKIVRQGEKMVLRSLSKKGLI</sequence>
<organism evidence="1">
    <name type="scientific">Proteinivorax tanatarense</name>
    <dbReference type="NCBI Taxonomy" id="1260629"/>
    <lineage>
        <taxon>Bacteria</taxon>
        <taxon>Bacillati</taxon>
        <taxon>Bacillota</taxon>
        <taxon>Clostridia</taxon>
        <taxon>Eubacteriales</taxon>
        <taxon>Proteinivoracaceae</taxon>
        <taxon>Proteinivorax</taxon>
    </lineage>
</organism>
<dbReference type="InterPro" id="IPR023214">
    <property type="entry name" value="HAD_sf"/>
</dbReference>